<proteinExistence type="predicted"/>
<dbReference type="Proteomes" id="UP000824469">
    <property type="component" value="Unassembled WGS sequence"/>
</dbReference>
<dbReference type="AlphaFoldDB" id="A0AA38FBQ3"/>
<protein>
    <submittedName>
        <fullName evidence="1">Uncharacterized protein</fullName>
    </submittedName>
</protein>
<organism evidence="1 2">
    <name type="scientific">Taxus chinensis</name>
    <name type="common">Chinese yew</name>
    <name type="synonym">Taxus wallichiana var. chinensis</name>
    <dbReference type="NCBI Taxonomy" id="29808"/>
    <lineage>
        <taxon>Eukaryota</taxon>
        <taxon>Viridiplantae</taxon>
        <taxon>Streptophyta</taxon>
        <taxon>Embryophyta</taxon>
        <taxon>Tracheophyta</taxon>
        <taxon>Spermatophyta</taxon>
        <taxon>Pinopsida</taxon>
        <taxon>Pinidae</taxon>
        <taxon>Conifers II</taxon>
        <taxon>Cupressales</taxon>
        <taxon>Taxaceae</taxon>
        <taxon>Taxus</taxon>
    </lineage>
</organism>
<evidence type="ECO:0000313" key="2">
    <source>
        <dbReference type="Proteomes" id="UP000824469"/>
    </source>
</evidence>
<reference evidence="1 2" key="1">
    <citation type="journal article" date="2021" name="Nat. Plants">
        <title>The Taxus genome provides insights into paclitaxel biosynthesis.</title>
        <authorList>
            <person name="Xiong X."/>
            <person name="Gou J."/>
            <person name="Liao Q."/>
            <person name="Li Y."/>
            <person name="Zhou Q."/>
            <person name="Bi G."/>
            <person name="Li C."/>
            <person name="Du R."/>
            <person name="Wang X."/>
            <person name="Sun T."/>
            <person name="Guo L."/>
            <person name="Liang H."/>
            <person name="Lu P."/>
            <person name="Wu Y."/>
            <person name="Zhang Z."/>
            <person name="Ro D.K."/>
            <person name="Shang Y."/>
            <person name="Huang S."/>
            <person name="Yan J."/>
        </authorList>
    </citation>
    <scope>NUCLEOTIDE SEQUENCE [LARGE SCALE GENOMIC DNA]</scope>
    <source>
        <strain evidence="1">Ta-2019</strain>
    </source>
</reference>
<comment type="caution">
    <text evidence="1">The sequence shown here is derived from an EMBL/GenBank/DDBJ whole genome shotgun (WGS) entry which is preliminary data.</text>
</comment>
<gene>
    <name evidence="1" type="ORF">KI387_039129</name>
</gene>
<keyword evidence="2" id="KW-1185">Reference proteome</keyword>
<dbReference type="EMBL" id="JAHRHJ020000011">
    <property type="protein sequence ID" value="KAH9295541.1"/>
    <property type="molecule type" value="Genomic_DNA"/>
</dbReference>
<feature type="non-terminal residue" evidence="1">
    <location>
        <position position="55"/>
    </location>
</feature>
<feature type="non-terminal residue" evidence="1">
    <location>
        <position position="1"/>
    </location>
</feature>
<sequence length="55" mass="6322">IVQLKTNKLPRGLVTLEDIFSTDDQLRKDKTKMSTHADNYEEISIDEGKKLFLGK</sequence>
<accession>A0AA38FBQ3</accession>
<name>A0AA38FBQ3_TAXCH</name>
<evidence type="ECO:0000313" key="1">
    <source>
        <dbReference type="EMBL" id="KAH9295541.1"/>
    </source>
</evidence>